<gene>
    <name evidence="1" type="ORF">H3H37_03440</name>
</gene>
<dbReference type="GO" id="GO:0043683">
    <property type="term" value="P:type IV pilus assembly"/>
    <property type="evidence" value="ECO:0007669"/>
    <property type="project" value="InterPro"/>
</dbReference>
<protein>
    <submittedName>
        <fullName evidence="1">Type IV pilin protein</fullName>
    </submittedName>
</protein>
<dbReference type="Pfam" id="PF16732">
    <property type="entry name" value="ComP_DUS"/>
    <property type="match status" value="1"/>
</dbReference>
<dbReference type="SUPFAM" id="SSF54523">
    <property type="entry name" value="Pili subunits"/>
    <property type="match status" value="1"/>
</dbReference>
<organism evidence="1 2">
    <name type="scientific">Rugamonas brunnea</name>
    <dbReference type="NCBI Taxonomy" id="2758569"/>
    <lineage>
        <taxon>Bacteria</taxon>
        <taxon>Pseudomonadati</taxon>
        <taxon>Pseudomonadota</taxon>
        <taxon>Betaproteobacteria</taxon>
        <taxon>Burkholderiales</taxon>
        <taxon>Oxalobacteraceae</taxon>
        <taxon>Telluria group</taxon>
        <taxon>Rugamonas</taxon>
    </lineage>
</organism>
<sequence length="150" mass="16802">MMGRIGGFSLVEALVTLVIFVVLAAQAYPSLQRYVIRVRRNEGEAALMRLMQQQERYYSQYNSYIAFSSSSTDPEAMLFRWWTGSEAHTSAYEVEGKACEGELISQCVRLIARPGTSMVDVHFHDEDCQELTLTSTGLRLASGPGAHCWP</sequence>
<dbReference type="Pfam" id="PF07963">
    <property type="entry name" value="N_methyl"/>
    <property type="match status" value="1"/>
</dbReference>
<evidence type="ECO:0000313" key="2">
    <source>
        <dbReference type="Proteomes" id="UP000534388"/>
    </source>
</evidence>
<dbReference type="RefSeq" id="WP_182160193.1">
    <property type="nucleotide sequence ID" value="NZ_JACEZT010000001.1"/>
</dbReference>
<dbReference type="EMBL" id="JACEZT010000001">
    <property type="protein sequence ID" value="MBA5636101.1"/>
    <property type="molecule type" value="Genomic_DNA"/>
</dbReference>
<proteinExistence type="predicted"/>
<dbReference type="InterPro" id="IPR012902">
    <property type="entry name" value="N_methyl_site"/>
</dbReference>
<dbReference type="Proteomes" id="UP000534388">
    <property type="component" value="Unassembled WGS sequence"/>
</dbReference>
<name>A0A7W2IA75_9BURK</name>
<evidence type="ECO:0000313" key="1">
    <source>
        <dbReference type="EMBL" id="MBA5636101.1"/>
    </source>
</evidence>
<dbReference type="Gene3D" id="3.30.700.10">
    <property type="entry name" value="Glycoprotein, Type 4 Pilin"/>
    <property type="match status" value="1"/>
</dbReference>
<dbReference type="NCBIfam" id="TIGR02532">
    <property type="entry name" value="IV_pilin_GFxxxE"/>
    <property type="match status" value="1"/>
</dbReference>
<dbReference type="InterPro" id="IPR031982">
    <property type="entry name" value="PilE-like"/>
</dbReference>
<comment type="caution">
    <text evidence="1">The sequence shown here is derived from an EMBL/GenBank/DDBJ whole genome shotgun (WGS) entry which is preliminary data.</text>
</comment>
<keyword evidence="2" id="KW-1185">Reference proteome</keyword>
<dbReference type="InterPro" id="IPR045584">
    <property type="entry name" value="Pilin-like"/>
</dbReference>
<reference evidence="1 2" key="1">
    <citation type="submission" date="2020-07" db="EMBL/GenBank/DDBJ databases">
        <title>Novel species isolated from subtropical streams in China.</title>
        <authorList>
            <person name="Lu H."/>
        </authorList>
    </citation>
    <scope>NUCLEOTIDE SEQUENCE [LARGE SCALE GENOMIC DNA]</scope>
    <source>
        <strain evidence="1 2">LX20W</strain>
    </source>
</reference>
<accession>A0A7W2IA75</accession>
<dbReference type="AlphaFoldDB" id="A0A7W2IA75"/>